<dbReference type="InterPro" id="IPR031675">
    <property type="entry name" value="STPPase_N"/>
</dbReference>
<dbReference type="Gene3D" id="3.60.21.10">
    <property type="match status" value="1"/>
</dbReference>
<dbReference type="Pfam" id="PF16891">
    <property type="entry name" value="STPPase_N"/>
    <property type="match status" value="1"/>
</dbReference>
<keyword evidence="3" id="KW-0378">Hydrolase</keyword>
<name>A0A7R9MJQ0_9ACAR</name>
<dbReference type="EMBL" id="OC937786">
    <property type="protein sequence ID" value="CAD7661251.1"/>
    <property type="molecule type" value="Genomic_DNA"/>
</dbReference>
<dbReference type="InterPro" id="IPR029052">
    <property type="entry name" value="Metallo-depent_PP-like"/>
</dbReference>
<dbReference type="GO" id="GO:0046872">
    <property type="term" value="F:metal ion binding"/>
    <property type="evidence" value="ECO:0007669"/>
    <property type="project" value="UniProtKB-KW"/>
</dbReference>
<keyword evidence="4" id="KW-0464">Manganese</keyword>
<evidence type="ECO:0000256" key="3">
    <source>
        <dbReference type="ARBA" id="ARBA00022801"/>
    </source>
</evidence>
<dbReference type="EC" id="3.1.3.16" evidence="1"/>
<reference evidence="6" key="1">
    <citation type="submission" date="2020-11" db="EMBL/GenBank/DDBJ databases">
        <authorList>
            <person name="Tran Van P."/>
        </authorList>
    </citation>
    <scope>NUCLEOTIDE SEQUENCE</scope>
</reference>
<keyword evidence="7" id="KW-1185">Reference proteome</keyword>
<evidence type="ECO:0000259" key="5">
    <source>
        <dbReference type="Pfam" id="PF16891"/>
    </source>
</evidence>
<protein>
    <recommendedName>
        <fullName evidence="1">protein-serine/threonine phosphatase</fullName>
        <ecNumber evidence="1">3.1.3.16</ecNumber>
    </recommendedName>
</protein>
<organism evidence="6">
    <name type="scientific">Oppiella nova</name>
    <dbReference type="NCBI Taxonomy" id="334625"/>
    <lineage>
        <taxon>Eukaryota</taxon>
        <taxon>Metazoa</taxon>
        <taxon>Ecdysozoa</taxon>
        <taxon>Arthropoda</taxon>
        <taxon>Chelicerata</taxon>
        <taxon>Arachnida</taxon>
        <taxon>Acari</taxon>
        <taxon>Acariformes</taxon>
        <taxon>Sarcoptiformes</taxon>
        <taxon>Oribatida</taxon>
        <taxon>Brachypylina</taxon>
        <taxon>Oppioidea</taxon>
        <taxon>Oppiidae</taxon>
        <taxon>Oppiella</taxon>
    </lineage>
</organism>
<keyword evidence="2" id="KW-0479">Metal-binding</keyword>
<dbReference type="SUPFAM" id="SSF56300">
    <property type="entry name" value="Metallo-dependent phosphatases"/>
    <property type="match status" value="1"/>
</dbReference>
<dbReference type="OrthoDB" id="1930084at2759"/>
<evidence type="ECO:0000313" key="6">
    <source>
        <dbReference type="EMBL" id="CAD7661251.1"/>
    </source>
</evidence>
<dbReference type="Proteomes" id="UP000728032">
    <property type="component" value="Unassembled WGS sequence"/>
</dbReference>
<feature type="non-terminal residue" evidence="6">
    <location>
        <position position="65"/>
    </location>
</feature>
<proteinExistence type="predicted"/>
<sequence length="65" mass="7185">MADSDKLDLDSIIQKLVDVKGSRPGKAVQLSETEIRSLCLKGREVFLSQPILLELEAPIKICGEF</sequence>
<evidence type="ECO:0000313" key="7">
    <source>
        <dbReference type="Proteomes" id="UP000728032"/>
    </source>
</evidence>
<dbReference type="AlphaFoldDB" id="A0A7R9MJQ0"/>
<evidence type="ECO:0000256" key="2">
    <source>
        <dbReference type="ARBA" id="ARBA00022723"/>
    </source>
</evidence>
<gene>
    <name evidence="6" type="ORF">ONB1V03_LOCUS17812</name>
</gene>
<dbReference type="GO" id="GO:0004722">
    <property type="term" value="F:protein serine/threonine phosphatase activity"/>
    <property type="evidence" value="ECO:0007669"/>
    <property type="project" value="UniProtKB-EC"/>
</dbReference>
<accession>A0A7R9MJQ0</accession>
<evidence type="ECO:0000256" key="1">
    <source>
        <dbReference type="ARBA" id="ARBA00013081"/>
    </source>
</evidence>
<dbReference type="EMBL" id="CAJPVJ010022961">
    <property type="protein sequence ID" value="CAG2178387.1"/>
    <property type="molecule type" value="Genomic_DNA"/>
</dbReference>
<evidence type="ECO:0000256" key="4">
    <source>
        <dbReference type="ARBA" id="ARBA00023211"/>
    </source>
</evidence>
<feature type="domain" description="Serine-threonine protein phosphatase N-terminal" evidence="5">
    <location>
        <begin position="9"/>
        <end position="56"/>
    </location>
</feature>